<evidence type="ECO:0008006" key="4">
    <source>
        <dbReference type="Google" id="ProtNLM"/>
    </source>
</evidence>
<dbReference type="AlphaFoldDB" id="A0AAJ0CXG4"/>
<dbReference type="Gene3D" id="1.25.40.20">
    <property type="entry name" value="Ankyrin repeat-containing domain"/>
    <property type="match status" value="1"/>
</dbReference>
<keyword evidence="3" id="KW-1185">Reference proteome</keyword>
<evidence type="ECO:0000313" key="3">
    <source>
        <dbReference type="Proteomes" id="UP001251528"/>
    </source>
</evidence>
<keyword evidence="1" id="KW-0040">ANK repeat</keyword>
<dbReference type="PROSITE" id="PS50088">
    <property type="entry name" value="ANK_REPEAT"/>
    <property type="match status" value="1"/>
</dbReference>
<accession>A0AAJ0CXG4</accession>
<dbReference type="InterPro" id="IPR002110">
    <property type="entry name" value="Ankyrin_rpt"/>
</dbReference>
<organism evidence="2 3">
    <name type="scientific">Conoideocrella luteorostrata</name>
    <dbReference type="NCBI Taxonomy" id="1105319"/>
    <lineage>
        <taxon>Eukaryota</taxon>
        <taxon>Fungi</taxon>
        <taxon>Dikarya</taxon>
        <taxon>Ascomycota</taxon>
        <taxon>Pezizomycotina</taxon>
        <taxon>Sordariomycetes</taxon>
        <taxon>Hypocreomycetidae</taxon>
        <taxon>Hypocreales</taxon>
        <taxon>Clavicipitaceae</taxon>
        <taxon>Conoideocrella</taxon>
    </lineage>
</organism>
<dbReference type="InterPro" id="IPR036770">
    <property type="entry name" value="Ankyrin_rpt-contain_sf"/>
</dbReference>
<evidence type="ECO:0000256" key="1">
    <source>
        <dbReference type="PROSITE-ProRule" id="PRU00023"/>
    </source>
</evidence>
<feature type="repeat" description="ANK" evidence="1">
    <location>
        <begin position="235"/>
        <end position="267"/>
    </location>
</feature>
<proteinExistence type="predicted"/>
<sequence length="311" mass="35175">MRPAMTEIDEDEIQPVLFDLVQADDVESVKTLLQRNYKLQDRIQEELLNLAAFSGSATMLDLLWEKYVRHNEGGLMWRVAISSIEGENEETLTFILSKMLKDWVTPNRRYYNGIRMCANMLSKSVSTGSMNVLNLVEDFMVASSKKSVMASAHFKLASMAMNVIRATGQCPEKEDWVSNLWLKLGARHEAAKTQHRNFGAVLHAVARTTLSIRFAQKILGYGVSVDNRKSSIYPTPLQSAAKRSSAESAKFIEFLLHQGANPDTRSGRYGKFKSVREEIGAQEIAKWLNVSWDDLIQKVKNEREKADSHTV</sequence>
<gene>
    <name evidence="2" type="ORF">QQS21_001234</name>
</gene>
<reference evidence="2" key="1">
    <citation type="submission" date="2023-06" db="EMBL/GenBank/DDBJ databases">
        <title>Conoideocrella luteorostrata (Hypocreales: Clavicipitaceae), a potential biocontrol fungus for elongate hemlock scale in United States Christmas tree production areas.</title>
        <authorList>
            <person name="Barrett H."/>
            <person name="Lovett B."/>
            <person name="Macias A.M."/>
            <person name="Stajich J.E."/>
            <person name="Kasson M.T."/>
        </authorList>
    </citation>
    <scope>NUCLEOTIDE SEQUENCE</scope>
    <source>
        <strain evidence="2">ARSEF 14590</strain>
    </source>
</reference>
<evidence type="ECO:0000313" key="2">
    <source>
        <dbReference type="EMBL" id="KAK2612782.1"/>
    </source>
</evidence>
<protein>
    <recommendedName>
        <fullName evidence="4">Ankyrin repeat protein</fullName>
    </recommendedName>
</protein>
<dbReference type="EMBL" id="JASWJB010000012">
    <property type="protein sequence ID" value="KAK2612782.1"/>
    <property type="molecule type" value="Genomic_DNA"/>
</dbReference>
<dbReference type="SUPFAM" id="SSF48403">
    <property type="entry name" value="Ankyrin repeat"/>
    <property type="match status" value="1"/>
</dbReference>
<name>A0AAJ0CXG4_9HYPO</name>
<dbReference type="Proteomes" id="UP001251528">
    <property type="component" value="Unassembled WGS sequence"/>
</dbReference>
<comment type="caution">
    <text evidence="2">The sequence shown here is derived from an EMBL/GenBank/DDBJ whole genome shotgun (WGS) entry which is preliminary data.</text>
</comment>